<dbReference type="GO" id="GO:0050660">
    <property type="term" value="F:flavin adenine dinucleotide binding"/>
    <property type="evidence" value="ECO:0007669"/>
    <property type="project" value="InterPro"/>
</dbReference>
<sequence>MRTEFTPEQEAFRREVAEWLEEQLSGPFAAIRNLSSMSGEISKRLEWEKALGKAGYSAIAWPKEYGGRSATIAEQVIFAEEYARAGAPGRIGHLGVTMAGPTFIYFGTEEQKQQFLPPILSGDVLWAQGFSEPNAGSDLSNIRTKARLEEGPNGPEWVIEGQKIWTSLAQYAQWIFVLARTEEGSQGSKGISFLLVPIDQPGVELRPIKQMTGGAEFNETFFDGARTAAANIVGKPGEGWKVAMGLLSHERGASSLGIQMSFQTELQKVIDAANANGAAQDPLIRDRIARAHSGLKLMRYNALRTLSKGDNEMLSREAFIHKIYWGTWHKKLGELAMDVVGAPGLIAPTQDYAFDDLANIYLYTRSETIHGGTNQIQRNIISERGLGLPREPRG</sequence>
<evidence type="ECO:0000313" key="11">
    <source>
        <dbReference type="Proteomes" id="UP000016568"/>
    </source>
</evidence>
<evidence type="ECO:0000313" key="10">
    <source>
        <dbReference type="EMBL" id="GAD47397.1"/>
    </source>
</evidence>
<dbReference type="AlphaFoldDB" id="U2YHL6"/>
<evidence type="ECO:0000256" key="4">
    <source>
        <dbReference type="ARBA" id="ARBA00022827"/>
    </source>
</evidence>
<dbReference type="KEGG" id="ntd:EGO55_16320"/>
<dbReference type="Pfam" id="PF02770">
    <property type="entry name" value="Acyl-CoA_dh_M"/>
    <property type="match status" value="1"/>
</dbReference>
<dbReference type="InterPro" id="IPR009075">
    <property type="entry name" value="AcylCo_DH/oxidase_C"/>
</dbReference>
<dbReference type="Gene3D" id="1.20.140.10">
    <property type="entry name" value="Butyryl-CoA Dehydrogenase, subunit A, domain 3"/>
    <property type="match status" value="1"/>
</dbReference>
<dbReference type="Proteomes" id="UP000016568">
    <property type="component" value="Unassembled WGS sequence"/>
</dbReference>
<feature type="domain" description="Acyl-CoA oxidase/dehydrogenase middle" evidence="8">
    <location>
        <begin position="127"/>
        <end position="223"/>
    </location>
</feature>
<dbReference type="PANTHER" id="PTHR43292:SF3">
    <property type="entry name" value="ACYL-COA DEHYDROGENASE FADE29"/>
    <property type="match status" value="1"/>
</dbReference>
<evidence type="ECO:0000256" key="1">
    <source>
        <dbReference type="ARBA" id="ARBA00001974"/>
    </source>
</evidence>
<proteinExistence type="inferred from homology"/>
<dbReference type="GO" id="GO:0005886">
    <property type="term" value="C:plasma membrane"/>
    <property type="evidence" value="ECO:0007669"/>
    <property type="project" value="TreeGrafter"/>
</dbReference>
<dbReference type="Gene3D" id="1.10.540.10">
    <property type="entry name" value="Acyl-CoA dehydrogenase/oxidase, N-terminal domain"/>
    <property type="match status" value="1"/>
</dbReference>
<evidence type="ECO:0000259" key="7">
    <source>
        <dbReference type="Pfam" id="PF00441"/>
    </source>
</evidence>
<dbReference type="EMBL" id="BASZ01000001">
    <property type="protein sequence ID" value="GAD47397.1"/>
    <property type="molecule type" value="Genomic_DNA"/>
</dbReference>
<dbReference type="SUPFAM" id="SSF56645">
    <property type="entry name" value="Acyl-CoA dehydrogenase NM domain-like"/>
    <property type="match status" value="1"/>
</dbReference>
<dbReference type="InterPro" id="IPR009100">
    <property type="entry name" value="AcylCoA_DH/oxidase_NM_dom_sf"/>
</dbReference>
<dbReference type="GO" id="GO:0016627">
    <property type="term" value="F:oxidoreductase activity, acting on the CH-CH group of donors"/>
    <property type="evidence" value="ECO:0007669"/>
    <property type="project" value="InterPro"/>
</dbReference>
<keyword evidence="11" id="KW-1185">Reference proteome</keyword>
<evidence type="ECO:0000256" key="5">
    <source>
        <dbReference type="ARBA" id="ARBA00023002"/>
    </source>
</evidence>
<accession>U2YHL6</accession>
<evidence type="ECO:0000256" key="6">
    <source>
        <dbReference type="RuleBase" id="RU362125"/>
    </source>
</evidence>
<dbReference type="SUPFAM" id="SSF47203">
    <property type="entry name" value="Acyl-CoA dehydrogenase C-terminal domain-like"/>
    <property type="match status" value="1"/>
</dbReference>
<evidence type="ECO:0000256" key="2">
    <source>
        <dbReference type="ARBA" id="ARBA00009347"/>
    </source>
</evidence>
<dbReference type="InterPro" id="IPR013786">
    <property type="entry name" value="AcylCoA_DH/ox_N"/>
</dbReference>
<comment type="caution">
    <text evidence="10">The sequence shown here is derived from an EMBL/GenBank/DDBJ whole genome shotgun (WGS) entry which is preliminary data.</text>
</comment>
<organism evidence="10 11">
    <name type="scientific">Caenibius tardaugens NBRC 16725</name>
    <dbReference type="NCBI Taxonomy" id="1219035"/>
    <lineage>
        <taxon>Bacteria</taxon>
        <taxon>Pseudomonadati</taxon>
        <taxon>Pseudomonadota</taxon>
        <taxon>Alphaproteobacteria</taxon>
        <taxon>Sphingomonadales</taxon>
        <taxon>Erythrobacteraceae</taxon>
        <taxon>Caenibius</taxon>
    </lineage>
</organism>
<evidence type="ECO:0000259" key="9">
    <source>
        <dbReference type="Pfam" id="PF02771"/>
    </source>
</evidence>
<keyword evidence="4 6" id="KW-0274">FAD</keyword>
<dbReference type="InterPro" id="IPR046373">
    <property type="entry name" value="Acyl-CoA_Oxase/DH_mid-dom_sf"/>
</dbReference>
<dbReference type="Gene3D" id="2.40.110.10">
    <property type="entry name" value="Butyryl-CoA Dehydrogenase, subunit A, domain 2"/>
    <property type="match status" value="1"/>
</dbReference>
<comment type="cofactor">
    <cofactor evidence="1 6">
        <name>FAD</name>
        <dbReference type="ChEBI" id="CHEBI:57692"/>
    </cofactor>
</comment>
<dbReference type="RefSeq" id="WP_021688304.1">
    <property type="nucleotide sequence ID" value="NZ_BASZ01000001.1"/>
</dbReference>
<protein>
    <submittedName>
        <fullName evidence="10">Putative acyl-CoA dehydrogenase</fullName>
    </submittedName>
</protein>
<comment type="similarity">
    <text evidence="2 6">Belongs to the acyl-CoA dehydrogenase family.</text>
</comment>
<keyword evidence="3 6" id="KW-0285">Flavoprotein</keyword>
<evidence type="ECO:0000256" key="3">
    <source>
        <dbReference type="ARBA" id="ARBA00022630"/>
    </source>
</evidence>
<feature type="domain" description="Acyl-CoA dehydrogenase/oxidase C-terminal" evidence="7">
    <location>
        <begin position="237"/>
        <end position="385"/>
    </location>
</feature>
<keyword evidence="5 6" id="KW-0560">Oxidoreductase</keyword>
<dbReference type="InterPro" id="IPR052161">
    <property type="entry name" value="Mycobact_Acyl-CoA_DH"/>
</dbReference>
<dbReference type="eggNOG" id="COG1960">
    <property type="taxonomic scope" value="Bacteria"/>
</dbReference>
<dbReference type="Pfam" id="PF02771">
    <property type="entry name" value="Acyl-CoA_dh_N"/>
    <property type="match status" value="1"/>
</dbReference>
<dbReference type="PANTHER" id="PTHR43292">
    <property type="entry name" value="ACYL-COA DEHYDROGENASE"/>
    <property type="match status" value="1"/>
</dbReference>
<dbReference type="OrthoDB" id="6184213at2"/>
<dbReference type="InterPro" id="IPR037069">
    <property type="entry name" value="AcylCoA_DH/ox_N_sf"/>
</dbReference>
<dbReference type="InterPro" id="IPR006091">
    <property type="entry name" value="Acyl-CoA_Oxase/DH_mid-dom"/>
</dbReference>
<gene>
    <name evidence="10" type="ORF">NT2_01_01650</name>
</gene>
<reference evidence="10 11" key="1">
    <citation type="submission" date="2013-09" db="EMBL/GenBank/DDBJ databases">
        <title>Whole genome shotgun sequence of Novosphingobium tardaugens NBRC 16725.</title>
        <authorList>
            <person name="Isaki S."/>
            <person name="Hosoyama A."/>
            <person name="Tsuchikane K."/>
            <person name="Katsumata H."/>
            <person name="Ando Y."/>
            <person name="Yamazaki S."/>
            <person name="Fujita N."/>
        </authorList>
    </citation>
    <scope>NUCLEOTIDE SEQUENCE [LARGE SCALE GENOMIC DNA]</scope>
    <source>
        <strain evidence="10 11">NBRC 16725</strain>
    </source>
</reference>
<dbReference type="InterPro" id="IPR036250">
    <property type="entry name" value="AcylCo_DH-like_C"/>
</dbReference>
<feature type="domain" description="Acyl-CoA dehydrogenase/oxidase N-terminal" evidence="9">
    <location>
        <begin position="6"/>
        <end position="123"/>
    </location>
</feature>
<dbReference type="Pfam" id="PF00441">
    <property type="entry name" value="Acyl-CoA_dh_1"/>
    <property type="match status" value="1"/>
</dbReference>
<evidence type="ECO:0000259" key="8">
    <source>
        <dbReference type="Pfam" id="PF02770"/>
    </source>
</evidence>
<name>U2YHL6_9SPHN</name>